<dbReference type="RefSeq" id="WP_143012181.1">
    <property type="nucleotide sequence ID" value="NZ_FNAQ01000033.1"/>
</dbReference>
<accession>A0A1G7F9X1</accession>
<sequence>MDPLTLAFSFSTIVGLICNYRSEKNKQEEENYSDFLSWLSKTNHDEIKEFIKSNSKISQGIEKLLLENRDLFLEKLKSIEEVVLKLSSQIPGFDSLAKAINQNLEISGQAISIISQLDKTGYSKMLEAGFDQGTSLIVFGNNLHLTIEEPRFLEDDLNTLVGLSLLLKDYNSNGSALYTLTRNAVKFVAAHEKNSNNQINRTENTSVLN</sequence>
<gene>
    <name evidence="1" type="ORF">SAMN05661003_1331</name>
</gene>
<dbReference type="OrthoDB" id="5917218at2"/>
<organism evidence="1 2">
    <name type="scientific">Desulfuromonas thiophila</name>
    <dbReference type="NCBI Taxonomy" id="57664"/>
    <lineage>
        <taxon>Bacteria</taxon>
        <taxon>Pseudomonadati</taxon>
        <taxon>Thermodesulfobacteriota</taxon>
        <taxon>Desulfuromonadia</taxon>
        <taxon>Desulfuromonadales</taxon>
        <taxon>Desulfuromonadaceae</taxon>
        <taxon>Desulfuromonas</taxon>
    </lineage>
</organism>
<name>A0A1G7F9X1_9BACT</name>
<keyword evidence="2" id="KW-1185">Reference proteome</keyword>
<dbReference type="Proteomes" id="UP000243205">
    <property type="component" value="Unassembled WGS sequence"/>
</dbReference>
<proteinExistence type="predicted"/>
<evidence type="ECO:0000313" key="1">
    <source>
        <dbReference type="EMBL" id="SDE72285.1"/>
    </source>
</evidence>
<dbReference type="EMBL" id="FNAQ01000033">
    <property type="protein sequence ID" value="SDE72285.1"/>
    <property type="molecule type" value="Genomic_DNA"/>
</dbReference>
<dbReference type="AlphaFoldDB" id="A0A1G7F9X1"/>
<evidence type="ECO:0000313" key="2">
    <source>
        <dbReference type="Proteomes" id="UP000243205"/>
    </source>
</evidence>
<protein>
    <submittedName>
        <fullName evidence="1">Uncharacterized protein</fullName>
    </submittedName>
</protein>
<reference evidence="2" key="1">
    <citation type="submission" date="2016-10" db="EMBL/GenBank/DDBJ databases">
        <authorList>
            <person name="Varghese N."/>
            <person name="Submissions S."/>
        </authorList>
    </citation>
    <scope>NUCLEOTIDE SEQUENCE [LARGE SCALE GENOMIC DNA]</scope>
    <source>
        <strain evidence="2">DSM 8987</strain>
    </source>
</reference>